<dbReference type="EMBL" id="BSNJ01000003">
    <property type="protein sequence ID" value="GLQ20707.1"/>
    <property type="molecule type" value="Genomic_DNA"/>
</dbReference>
<comment type="caution">
    <text evidence="2">The sequence shown here is derived from an EMBL/GenBank/DDBJ whole genome shotgun (WGS) entry which is preliminary data.</text>
</comment>
<dbReference type="InterPro" id="IPR003787">
    <property type="entry name" value="Sulphur_relay_DsrE/F-like"/>
</dbReference>
<dbReference type="InterPro" id="IPR027396">
    <property type="entry name" value="DsrEFH-like"/>
</dbReference>
<feature type="signal peptide" evidence="1">
    <location>
        <begin position="1"/>
        <end position="19"/>
    </location>
</feature>
<organism evidence="2 3">
    <name type="scientific">Algimonas porphyrae</name>
    <dbReference type="NCBI Taxonomy" id="1128113"/>
    <lineage>
        <taxon>Bacteria</taxon>
        <taxon>Pseudomonadati</taxon>
        <taxon>Pseudomonadota</taxon>
        <taxon>Alphaproteobacteria</taxon>
        <taxon>Maricaulales</taxon>
        <taxon>Robiginitomaculaceae</taxon>
        <taxon>Algimonas</taxon>
    </lineage>
</organism>
<keyword evidence="3" id="KW-1185">Reference proteome</keyword>
<reference evidence="2" key="2">
    <citation type="submission" date="2023-01" db="EMBL/GenBank/DDBJ databases">
        <title>Draft genome sequence of Algimonas porphyrae strain NBRC 108216.</title>
        <authorList>
            <person name="Sun Q."/>
            <person name="Mori K."/>
        </authorList>
    </citation>
    <scope>NUCLEOTIDE SEQUENCE</scope>
    <source>
        <strain evidence="2">NBRC 108216</strain>
    </source>
</reference>
<dbReference type="SUPFAM" id="SSF75169">
    <property type="entry name" value="DsrEFH-like"/>
    <property type="match status" value="1"/>
</dbReference>
<feature type="chain" id="PRO_5046181562" description="DsrE/DsrF-like family protein" evidence="1">
    <location>
        <begin position="20"/>
        <end position="179"/>
    </location>
</feature>
<proteinExistence type="predicted"/>
<protein>
    <recommendedName>
        <fullName evidence="4">DsrE/DsrF-like family protein</fullName>
    </recommendedName>
</protein>
<evidence type="ECO:0000256" key="1">
    <source>
        <dbReference type="SAM" id="SignalP"/>
    </source>
</evidence>
<name>A0ABQ5V377_9PROT</name>
<dbReference type="PANTHER" id="PTHR37691">
    <property type="entry name" value="BLR3518 PROTEIN"/>
    <property type="match status" value="1"/>
</dbReference>
<sequence>MRHICLLACMILFPVAALAGPSDFQTGPVIDGFGPKAVVAEAQTLPDDISFKVAFDTAKASEGDALNRTLESAARFLNMHAAAGVDPENIRLAVVTHGGAAFDMLHAEAYADRHEGRTNPNVALIAALTDRNVRIILCGQTAAYRDIAKDDLLPGVELALSAMTAHAQLQQDGYTLNPF</sequence>
<reference evidence="2" key="1">
    <citation type="journal article" date="2014" name="Int. J. Syst. Evol. Microbiol.">
        <title>Complete genome of a new Firmicutes species belonging to the dominant human colonic microbiota ('Ruminococcus bicirculans') reveals two chromosomes and a selective capacity to utilize plant glucans.</title>
        <authorList>
            <consortium name="NISC Comparative Sequencing Program"/>
            <person name="Wegmann U."/>
            <person name="Louis P."/>
            <person name="Goesmann A."/>
            <person name="Henrissat B."/>
            <person name="Duncan S.H."/>
            <person name="Flint H.J."/>
        </authorList>
    </citation>
    <scope>NUCLEOTIDE SEQUENCE</scope>
    <source>
        <strain evidence="2">NBRC 108216</strain>
    </source>
</reference>
<evidence type="ECO:0000313" key="2">
    <source>
        <dbReference type="EMBL" id="GLQ20707.1"/>
    </source>
</evidence>
<evidence type="ECO:0008006" key="4">
    <source>
        <dbReference type="Google" id="ProtNLM"/>
    </source>
</evidence>
<gene>
    <name evidence="2" type="ORF">GCM10007854_16620</name>
</gene>
<dbReference type="PANTHER" id="PTHR37691:SF1">
    <property type="entry name" value="BLR3518 PROTEIN"/>
    <property type="match status" value="1"/>
</dbReference>
<dbReference type="Pfam" id="PF02635">
    <property type="entry name" value="DsrE"/>
    <property type="match status" value="1"/>
</dbReference>
<dbReference type="RefSeq" id="WP_284371494.1">
    <property type="nucleotide sequence ID" value="NZ_BSNJ01000003.1"/>
</dbReference>
<dbReference type="Gene3D" id="3.40.1260.10">
    <property type="entry name" value="DsrEFH-like"/>
    <property type="match status" value="1"/>
</dbReference>
<evidence type="ECO:0000313" key="3">
    <source>
        <dbReference type="Proteomes" id="UP001161390"/>
    </source>
</evidence>
<accession>A0ABQ5V377</accession>
<dbReference type="Proteomes" id="UP001161390">
    <property type="component" value="Unassembled WGS sequence"/>
</dbReference>
<keyword evidence="1" id="KW-0732">Signal</keyword>